<gene>
    <name evidence="2" type="ORF">OLEA9_A021055</name>
</gene>
<name>A0A8S0SF99_OLEEU</name>
<feature type="compositionally biased region" description="Basic residues" evidence="1">
    <location>
        <begin position="1"/>
        <end position="10"/>
    </location>
</feature>
<dbReference type="Gramene" id="OE9A021055T1">
    <property type="protein sequence ID" value="OE9A021055C1"/>
    <property type="gene ID" value="OE9A021055"/>
</dbReference>
<dbReference type="EMBL" id="CACTIH010004562">
    <property type="protein sequence ID" value="CAA2991016.1"/>
    <property type="molecule type" value="Genomic_DNA"/>
</dbReference>
<feature type="compositionally biased region" description="Low complexity" evidence="1">
    <location>
        <begin position="19"/>
        <end position="34"/>
    </location>
</feature>
<evidence type="ECO:0000256" key="1">
    <source>
        <dbReference type="SAM" id="MobiDB-lite"/>
    </source>
</evidence>
<dbReference type="AlphaFoldDB" id="A0A8S0SF99"/>
<keyword evidence="3" id="KW-1185">Reference proteome</keyword>
<dbReference type="Proteomes" id="UP000594638">
    <property type="component" value="Unassembled WGS sequence"/>
</dbReference>
<organism evidence="2 3">
    <name type="scientific">Olea europaea subsp. europaea</name>
    <dbReference type="NCBI Taxonomy" id="158383"/>
    <lineage>
        <taxon>Eukaryota</taxon>
        <taxon>Viridiplantae</taxon>
        <taxon>Streptophyta</taxon>
        <taxon>Embryophyta</taxon>
        <taxon>Tracheophyta</taxon>
        <taxon>Spermatophyta</taxon>
        <taxon>Magnoliopsida</taxon>
        <taxon>eudicotyledons</taxon>
        <taxon>Gunneridae</taxon>
        <taxon>Pentapetalae</taxon>
        <taxon>asterids</taxon>
        <taxon>lamiids</taxon>
        <taxon>Lamiales</taxon>
        <taxon>Oleaceae</taxon>
        <taxon>Oleeae</taxon>
        <taxon>Olea</taxon>
    </lineage>
</organism>
<comment type="caution">
    <text evidence="2">The sequence shown here is derived from an EMBL/GenBank/DDBJ whole genome shotgun (WGS) entry which is preliminary data.</text>
</comment>
<feature type="non-terminal residue" evidence="2">
    <location>
        <position position="200"/>
    </location>
</feature>
<sequence>SKLLRTKRTRLTGSKSPGKVRTSVPTSSKTPVTPNISAPSTADSEGVIPQTSITTDSIPSSAPEIFYGPDGLPLPPGLITIEEIVEDPPFSTPSRFGVGITLYPSLSEISLPPSEARIESLRNILDRLEMSEQPSTSRTVSADTATAEHPAVTPTMFAGITSVPTSSQSLDGAHSRAILTVWFVPVCSSGIVSENSYVES</sequence>
<proteinExistence type="predicted"/>
<feature type="compositionally biased region" description="Polar residues" evidence="1">
    <location>
        <begin position="35"/>
        <end position="60"/>
    </location>
</feature>
<evidence type="ECO:0000313" key="2">
    <source>
        <dbReference type="EMBL" id="CAA2991016.1"/>
    </source>
</evidence>
<feature type="region of interest" description="Disordered" evidence="1">
    <location>
        <begin position="1"/>
        <end position="64"/>
    </location>
</feature>
<protein>
    <submittedName>
        <fullName evidence="2">Uncharacterized protein</fullName>
    </submittedName>
</protein>
<accession>A0A8S0SF99</accession>
<reference evidence="2 3" key="1">
    <citation type="submission" date="2019-12" db="EMBL/GenBank/DDBJ databases">
        <authorList>
            <person name="Alioto T."/>
            <person name="Alioto T."/>
            <person name="Gomez Garrido J."/>
        </authorList>
    </citation>
    <scope>NUCLEOTIDE SEQUENCE [LARGE SCALE GENOMIC DNA]</scope>
</reference>
<evidence type="ECO:0000313" key="3">
    <source>
        <dbReference type="Proteomes" id="UP000594638"/>
    </source>
</evidence>